<feature type="domain" description="BTBDG BTB/POZ" evidence="5">
    <location>
        <begin position="297"/>
        <end position="361"/>
    </location>
</feature>
<proteinExistence type="predicted"/>
<dbReference type="Pfam" id="PF05225">
    <property type="entry name" value="HTH_psq"/>
    <property type="match status" value="1"/>
</dbReference>
<dbReference type="Proteomes" id="UP001217089">
    <property type="component" value="Unassembled WGS sequence"/>
</dbReference>
<dbReference type="Pfam" id="PF21059">
    <property type="entry name" value="BTBD16_C"/>
    <property type="match status" value="1"/>
</dbReference>
<sequence>MAEVSMMYPQTRISTSYFPSIPPKAPEAAVSYSRAVHEAPYTALSGVVVDARNPERHPVTPRCRVRKQVGSTNRWRLPESLGSDLLGSRQAIKAVTMPYNKSLINIITAESPQLCVNLDTSQPYSFRQSIDRPSTQPLDVGFRKAVLPENTAIPKIPSSAPGRVLQPVAPIKSFIPANARPVTPKDIFLYHSKKGRSAVGPGFLGPLSKYDILLKSLSMDWELHRPYVQKSDVLTSLLKKAEDPSPTKYYRNPACETLDNYIKKSNFYSNEYREISDRLSFVEGQEGEEEVKGLDHPAHISQKRVNSVTVLKLDISDPFVTKTAFAVALGNLYHDDLDVELDNVSSVLAAASALGYKALMEALFICIYRCGKLMLKNITHNTVCMYHNAATKLSTQIQIREIPMELLQKILKSNRLFVQNEYSVYRILSTWLFLQLNPHIQLMPSHSTILTYFNSLAKSAAFLEKDDGQIYAPLFSAIRLHGITDTNNIQDMQLMNILPQGLVIDLLSQHYHAVSIPQGLVIDLLSQHYHAVSIPQGLVIDLLSQHYHAVSIPQGLVIDLLSQHYHALQGGGDMGALKDFSSHAVRQGFIVDEIFRVLQGYRNYDPSKLDSAYKAVKEDKISVHGAAKRFGVPVTTLRDRVDGRIHIDCCTIGAPPLFTLDQEAAIFNHIKIMSEIGYGYTRSEVVDIASDYAIDLGLKERGNDLSLKWYYGFMKRWPELSCNMPSGLSELRARAVTPERIGRYFIELDTILEKYSLKDKPHLIYNVDEKGIITGGGKRPKIVKAQKRPQVVTSERSQTTTVFGCGNAAGTQIPPYFVFPGKRMLSELLEGVTVGADEIESTLPSLVFEGQKQTKSVENDSKDRSEKNDTLEIQEEVSTSKETSEQGELEITSKETSEQKLTETTTDFFNKRGGEVLKSFIVAKKARRNISFIIGGKAITEEDTFEKVKEYKEQSTKKTKASQKSKTASCDKNAKTRNVTQKQMKKGKVSKATNIEPHYHSEVFSLHGFHFELKAVRSSKGGVAIYMQRLKPGDPILSFRQCERHTFSMRADREVRYCITVQQLENGEHNMVTTGIVIKLAKLRHPAYVSFSVLFPSS</sequence>
<dbReference type="InterPro" id="IPR007889">
    <property type="entry name" value="HTH_Psq"/>
</dbReference>
<dbReference type="EMBL" id="JARBDR010000246">
    <property type="protein sequence ID" value="KAJ8317269.1"/>
    <property type="molecule type" value="Genomic_DNA"/>
</dbReference>
<evidence type="ECO:0000259" key="3">
    <source>
        <dbReference type="Pfam" id="PF05225"/>
    </source>
</evidence>
<evidence type="ECO:0000256" key="1">
    <source>
        <dbReference type="ARBA" id="ARBA00016271"/>
    </source>
</evidence>
<organism evidence="6 7">
    <name type="scientific">Tegillarca granosa</name>
    <name type="common">Malaysian cockle</name>
    <name type="synonym">Anadara granosa</name>
    <dbReference type="NCBI Taxonomy" id="220873"/>
    <lineage>
        <taxon>Eukaryota</taxon>
        <taxon>Metazoa</taxon>
        <taxon>Spiralia</taxon>
        <taxon>Lophotrochozoa</taxon>
        <taxon>Mollusca</taxon>
        <taxon>Bivalvia</taxon>
        <taxon>Autobranchia</taxon>
        <taxon>Pteriomorphia</taxon>
        <taxon>Arcoida</taxon>
        <taxon>Arcoidea</taxon>
        <taxon>Arcidae</taxon>
        <taxon>Tegillarca</taxon>
    </lineage>
</organism>
<evidence type="ECO:0000259" key="5">
    <source>
        <dbReference type="Pfam" id="PF23998"/>
    </source>
</evidence>
<protein>
    <recommendedName>
        <fullName evidence="1">BTB/POZ domain-containing protein 16</fullName>
    </recommendedName>
</protein>
<dbReference type="PANTHER" id="PTHR46843:SF1">
    <property type="entry name" value="BTB_POZ DOMAIN-CONTAINING PROTEIN 16"/>
    <property type="match status" value="1"/>
</dbReference>
<name>A0ABQ9FJ16_TEGGR</name>
<feature type="domain" description="BTB/POZ" evidence="4">
    <location>
        <begin position="996"/>
        <end position="1080"/>
    </location>
</feature>
<dbReference type="InterPro" id="IPR048859">
    <property type="entry name" value="BTBD16_C"/>
</dbReference>
<dbReference type="InterPro" id="IPR056426">
    <property type="entry name" value="BTB_BTBDG"/>
</dbReference>
<evidence type="ECO:0000313" key="7">
    <source>
        <dbReference type="Proteomes" id="UP001217089"/>
    </source>
</evidence>
<evidence type="ECO:0000259" key="4">
    <source>
        <dbReference type="Pfam" id="PF21059"/>
    </source>
</evidence>
<accession>A0ABQ9FJ16</accession>
<keyword evidence="7" id="KW-1185">Reference proteome</keyword>
<evidence type="ECO:0000313" key="6">
    <source>
        <dbReference type="EMBL" id="KAJ8317269.1"/>
    </source>
</evidence>
<feature type="region of interest" description="Disordered" evidence="2">
    <location>
        <begin position="959"/>
        <end position="991"/>
    </location>
</feature>
<comment type="caution">
    <text evidence="6">The sequence shown here is derived from an EMBL/GenBank/DDBJ whole genome shotgun (WGS) entry which is preliminary data.</text>
</comment>
<feature type="region of interest" description="Disordered" evidence="2">
    <location>
        <begin position="850"/>
        <end position="897"/>
    </location>
</feature>
<dbReference type="InterPro" id="IPR042833">
    <property type="entry name" value="BTBD16"/>
</dbReference>
<reference evidence="6 7" key="1">
    <citation type="submission" date="2022-12" db="EMBL/GenBank/DDBJ databases">
        <title>Chromosome-level genome of Tegillarca granosa.</title>
        <authorList>
            <person name="Kim J."/>
        </authorList>
    </citation>
    <scope>NUCLEOTIDE SEQUENCE [LARGE SCALE GENOMIC DNA]</scope>
    <source>
        <strain evidence="6">Teg-2019</strain>
        <tissue evidence="6">Adductor muscle</tissue>
    </source>
</reference>
<feature type="compositionally biased region" description="Basic and acidic residues" evidence="2">
    <location>
        <begin position="855"/>
        <end position="870"/>
    </location>
</feature>
<dbReference type="Gene3D" id="1.10.10.60">
    <property type="entry name" value="Homeodomain-like"/>
    <property type="match status" value="1"/>
</dbReference>
<gene>
    <name evidence="6" type="ORF">KUTeg_005173</name>
</gene>
<evidence type="ECO:0000256" key="2">
    <source>
        <dbReference type="SAM" id="MobiDB-lite"/>
    </source>
</evidence>
<dbReference type="Pfam" id="PF23998">
    <property type="entry name" value="BTB_BTBDG"/>
    <property type="match status" value="1"/>
</dbReference>
<feature type="domain" description="HTH psq-type" evidence="3">
    <location>
        <begin position="606"/>
        <end position="645"/>
    </location>
</feature>
<dbReference type="InterPro" id="IPR009057">
    <property type="entry name" value="Homeodomain-like_sf"/>
</dbReference>
<dbReference type="SUPFAM" id="SSF46689">
    <property type="entry name" value="Homeodomain-like"/>
    <property type="match status" value="1"/>
</dbReference>
<dbReference type="InterPro" id="IPR011333">
    <property type="entry name" value="SKP1/BTB/POZ_sf"/>
</dbReference>
<dbReference type="PANTHER" id="PTHR46843">
    <property type="entry name" value="BTB/POZ DOMAIN-CONTAINING PROTEIN 16"/>
    <property type="match status" value="1"/>
</dbReference>
<dbReference type="Gene3D" id="3.30.710.10">
    <property type="entry name" value="Potassium Channel Kv1.1, Chain A"/>
    <property type="match status" value="1"/>
</dbReference>